<sequence length="168" mass="19394">MIAFLEILRIILAYFLLFLEKLPYNVQISGKISFSSFCLALPAFAWRFACLLLLASGARPFSHFDVLGSFFWWFLTRSTTATQRKRTDFCFWVETAGHFPKTEGVTTVRTVFVFVFHFLEKNRAASGMYGLSRSRNAVIQKSCLPELKDGARYPKMVCRSFHFVLSSW</sequence>
<evidence type="ECO:0000313" key="2">
    <source>
        <dbReference type="Proteomes" id="UP000509704"/>
    </source>
</evidence>
<gene>
    <name evidence="1" type="ORF">HG535_0A07830</name>
</gene>
<keyword evidence="2" id="KW-1185">Reference proteome</keyword>
<name>A0A7H9AWP8_ZYGMR</name>
<dbReference type="AlphaFoldDB" id="A0A7H9AWP8"/>
<evidence type="ECO:0000313" key="1">
    <source>
        <dbReference type="EMBL" id="QLG70840.1"/>
    </source>
</evidence>
<accession>A0A7H9AWP8</accession>
<organism evidence="1 2">
    <name type="scientific">Zygotorulaspora mrakii</name>
    <name type="common">Zygosaccharomyces mrakii</name>
    <dbReference type="NCBI Taxonomy" id="42260"/>
    <lineage>
        <taxon>Eukaryota</taxon>
        <taxon>Fungi</taxon>
        <taxon>Dikarya</taxon>
        <taxon>Ascomycota</taxon>
        <taxon>Saccharomycotina</taxon>
        <taxon>Saccharomycetes</taxon>
        <taxon>Saccharomycetales</taxon>
        <taxon>Saccharomycetaceae</taxon>
        <taxon>Zygotorulaspora</taxon>
    </lineage>
</organism>
<dbReference type="GeneID" id="59234476"/>
<protein>
    <submittedName>
        <fullName evidence="1">Uncharacterized protein</fullName>
    </submittedName>
</protein>
<reference evidence="1 2" key="1">
    <citation type="submission" date="2020-07" db="EMBL/GenBank/DDBJ databases">
        <title>The yeast mating-type switching endonuclease HO is a domesticated member of an unorthodox homing genetic element family.</title>
        <authorList>
            <person name="Coughlan A.Y."/>
            <person name="Lombardi L."/>
            <person name="Braun-Galleani S."/>
            <person name="Martos A.R."/>
            <person name="Galeote V."/>
            <person name="Bigey F."/>
            <person name="Dequin S."/>
            <person name="Byrne K.P."/>
            <person name="Wolfe K.H."/>
        </authorList>
    </citation>
    <scope>NUCLEOTIDE SEQUENCE [LARGE SCALE GENOMIC DNA]</scope>
    <source>
        <strain evidence="1 2">NRRL Y-6702</strain>
    </source>
</reference>
<proteinExistence type="predicted"/>
<dbReference type="KEGG" id="zmk:HG535_0A07830"/>
<dbReference type="RefSeq" id="XP_037142568.1">
    <property type="nucleotide sequence ID" value="XM_037286673.1"/>
</dbReference>
<dbReference type="EMBL" id="CP058604">
    <property type="protein sequence ID" value="QLG70840.1"/>
    <property type="molecule type" value="Genomic_DNA"/>
</dbReference>
<dbReference type="Proteomes" id="UP000509704">
    <property type="component" value="Chromosome 1"/>
</dbReference>